<feature type="region of interest" description="Disordered" evidence="1">
    <location>
        <begin position="29"/>
        <end position="81"/>
    </location>
</feature>
<name>A0A4V3HFK7_9BURK</name>
<reference evidence="2 3" key="1">
    <citation type="submission" date="2019-03" db="EMBL/GenBank/DDBJ databases">
        <title>Genomic Encyclopedia of Type Strains, Phase III (KMG-III): the genomes of soil and plant-associated and newly described type strains.</title>
        <authorList>
            <person name="Whitman W."/>
        </authorList>
    </citation>
    <scope>NUCLEOTIDE SEQUENCE [LARGE SCALE GENOMIC DNA]</scope>
    <source>
        <strain evidence="2 3">LMG 29544</strain>
    </source>
</reference>
<evidence type="ECO:0000313" key="2">
    <source>
        <dbReference type="EMBL" id="TDY53575.1"/>
    </source>
</evidence>
<proteinExistence type="predicted"/>
<feature type="compositionally biased region" description="Polar residues" evidence="1">
    <location>
        <begin position="30"/>
        <end position="45"/>
    </location>
</feature>
<keyword evidence="3" id="KW-1185">Reference proteome</keyword>
<gene>
    <name evidence="2" type="ORF">BX592_103388</name>
</gene>
<sequence>MAIGGIPAYGAGQGGYDTGATYNALADASRNAQSTAAQSAKTGSPQDAQKAKQAANKEQEAAQTAAMVEEKRNGSVMALLR</sequence>
<evidence type="ECO:0000256" key="1">
    <source>
        <dbReference type="SAM" id="MobiDB-lite"/>
    </source>
</evidence>
<evidence type="ECO:0000313" key="3">
    <source>
        <dbReference type="Proteomes" id="UP000295509"/>
    </source>
</evidence>
<accession>A0A4V3HFK7</accession>
<dbReference type="AlphaFoldDB" id="A0A4V3HFK7"/>
<dbReference type="RefSeq" id="WP_134190731.1">
    <property type="nucleotide sequence ID" value="NZ_JBHLUW010000013.1"/>
</dbReference>
<comment type="caution">
    <text evidence="2">The sequence shown here is derived from an EMBL/GenBank/DDBJ whole genome shotgun (WGS) entry which is preliminary data.</text>
</comment>
<dbReference type="EMBL" id="SORE01000003">
    <property type="protein sequence ID" value="TDY53575.1"/>
    <property type="molecule type" value="Genomic_DNA"/>
</dbReference>
<organism evidence="2 3">
    <name type="scientific">Paraburkholderia rhizosphaerae</name>
    <dbReference type="NCBI Taxonomy" id="480658"/>
    <lineage>
        <taxon>Bacteria</taxon>
        <taxon>Pseudomonadati</taxon>
        <taxon>Pseudomonadota</taxon>
        <taxon>Betaproteobacteria</taxon>
        <taxon>Burkholderiales</taxon>
        <taxon>Burkholderiaceae</taxon>
        <taxon>Paraburkholderia</taxon>
    </lineage>
</organism>
<dbReference type="Proteomes" id="UP000295509">
    <property type="component" value="Unassembled WGS sequence"/>
</dbReference>
<protein>
    <submittedName>
        <fullName evidence="2">Uncharacterized protein</fullName>
    </submittedName>
</protein>